<protein>
    <submittedName>
        <fullName evidence="1">Uncharacterized protein</fullName>
    </submittedName>
</protein>
<sequence>MRLYPTAQPVEPLGGGSACPVVNFMTIFESRLYRLTVRTEASQASNPGSIPGRVIKFYGAKFYDSK</sequence>
<comment type="caution">
    <text evidence="1">The sequence shown here is derived from an EMBL/GenBank/DDBJ whole genome shotgun (WGS) entry which is preliminary data.</text>
</comment>
<name>A0A0G0LHI6_9BACT</name>
<organism evidence="1 2">
    <name type="scientific">Candidatus Woesebacteria bacterium GW2011_GWB1_39_10</name>
    <dbReference type="NCBI Taxonomy" id="1618572"/>
    <lineage>
        <taxon>Bacteria</taxon>
        <taxon>Candidatus Woeseibacteriota</taxon>
    </lineage>
</organism>
<proteinExistence type="predicted"/>
<gene>
    <name evidence="1" type="ORF">UT17_C0011G0008</name>
</gene>
<evidence type="ECO:0000313" key="1">
    <source>
        <dbReference type="EMBL" id="KKQ91333.1"/>
    </source>
</evidence>
<dbReference type="STRING" id="1618572.UT17_C0011G0008"/>
<reference evidence="1 2" key="1">
    <citation type="journal article" date="2015" name="Nature">
        <title>rRNA introns, odd ribosomes, and small enigmatic genomes across a large radiation of phyla.</title>
        <authorList>
            <person name="Brown C.T."/>
            <person name="Hug L.A."/>
            <person name="Thomas B.C."/>
            <person name="Sharon I."/>
            <person name="Castelle C.J."/>
            <person name="Singh A."/>
            <person name="Wilkins M.J."/>
            <person name="Williams K.H."/>
            <person name="Banfield J.F."/>
        </authorList>
    </citation>
    <scope>NUCLEOTIDE SEQUENCE [LARGE SCALE GENOMIC DNA]</scope>
</reference>
<accession>A0A0G0LHI6</accession>
<dbReference type="EMBL" id="LBVU01000011">
    <property type="protein sequence ID" value="KKQ91333.1"/>
    <property type="molecule type" value="Genomic_DNA"/>
</dbReference>
<evidence type="ECO:0000313" key="2">
    <source>
        <dbReference type="Proteomes" id="UP000034774"/>
    </source>
</evidence>
<dbReference type="Proteomes" id="UP000034774">
    <property type="component" value="Unassembled WGS sequence"/>
</dbReference>
<dbReference type="AlphaFoldDB" id="A0A0G0LHI6"/>